<dbReference type="Pfam" id="PF12799">
    <property type="entry name" value="LRR_4"/>
    <property type="match status" value="1"/>
</dbReference>
<evidence type="ECO:0000256" key="1">
    <source>
        <dbReference type="ARBA" id="ARBA00022614"/>
    </source>
</evidence>
<protein>
    <submittedName>
        <fullName evidence="3">L domain-like protein</fullName>
    </submittedName>
</protein>
<dbReference type="InterPro" id="IPR050836">
    <property type="entry name" value="SDS22/Internalin_LRR"/>
</dbReference>
<gene>
    <name evidence="3" type="ORF">ASCRUDRAFT_8317</name>
</gene>
<sequence>MYLEPIKKSRQNELEGLPPHILKNIFTKLSFKHRFLFISSLNSIVKATCLQLLFEKIEFISCSCKNYGLTVSRKIKEQVTLKLNLKDATLFKKYLNQFSRNIYFKIDLPNQELLKRHQDITTLLSKVRKIAFLVQNVSLYDYTSPCRSPILLAEFWKCISLLKDILLYHKKTLNAITINFDFGIINNNFPILFSAYNGLVHEESRIYRFDSKYLFSDEYVNYGLFNLKKLDLDGMVLTKIGSGVLNLNNLKYFQLRNNNFGNLKKIQFPEGLRYLFLNLSGITCIKNVSFLNNLVKLILSGNKITTFDNLSGCENLVQLNLDGNSISKINNVSQFKNLRRLYLQYNSINCIKNLSSLSNLEELFLDHNLIDNIQTLKYLSNLKVLELSFNSIQSIDNCFDGFVSLQTLILINNHIIKIGVFPTKLMNLKAISFSHNRITKIENLDNLINLNSLNLSHNRITKIENLDNSINLNSLNLLQNQITKIENLDSLVNLTSLNLSRNRLNIVENIEKLVNISVINLSNNWISDLKIMENEAHLENLTEVNLSNNRIFKMDNLGCFKNLRTLDLSNNLIKVLIPINQLNSCSYINLESNAIDQIVNESRNDRMRSILKTILREKNTFPLQESTEMTLNLMLNPLTRMNGLSKWSNLTHLILPESISGIDKRDLSQLRNMKEMELPRRSNVSSRTLNKLKKKFPNLKIKFIRNDFGASQNRPGFSNTTHLVGRWVYVERNNNHS</sequence>
<dbReference type="GeneID" id="30968465"/>
<dbReference type="SUPFAM" id="SSF52058">
    <property type="entry name" value="L domain-like"/>
    <property type="match status" value="1"/>
</dbReference>
<dbReference type="InterPro" id="IPR001611">
    <property type="entry name" value="Leu-rich_rpt"/>
</dbReference>
<proteinExistence type="predicted"/>
<dbReference type="InParanoid" id="A0A1D2VGC0"/>
<dbReference type="InterPro" id="IPR032675">
    <property type="entry name" value="LRR_dom_sf"/>
</dbReference>
<dbReference type="SUPFAM" id="SSF52075">
    <property type="entry name" value="Outer arm dynein light chain 1"/>
    <property type="match status" value="1"/>
</dbReference>
<dbReference type="InterPro" id="IPR003591">
    <property type="entry name" value="Leu-rich_rpt_typical-subtyp"/>
</dbReference>
<dbReference type="STRING" id="1344418.A0A1D2VGC0"/>
<dbReference type="SMART" id="SM00369">
    <property type="entry name" value="LRR_TYP"/>
    <property type="match status" value="7"/>
</dbReference>
<dbReference type="AlphaFoldDB" id="A0A1D2VGC0"/>
<evidence type="ECO:0000313" key="3">
    <source>
        <dbReference type="EMBL" id="ODV60714.1"/>
    </source>
</evidence>
<evidence type="ECO:0000313" key="4">
    <source>
        <dbReference type="Proteomes" id="UP000095038"/>
    </source>
</evidence>
<reference evidence="4" key="1">
    <citation type="submission" date="2016-05" db="EMBL/GenBank/DDBJ databases">
        <title>Comparative genomics of biotechnologically important yeasts.</title>
        <authorList>
            <consortium name="DOE Joint Genome Institute"/>
            <person name="Riley R."/>
            <person name="Haridas S."/>
            <person name="Wolfe K.H."/>
            <person name="Lopes M.R."/>
            <person name="Hittinger C.T."/>
            <person name="Goker M."/>
            <person name="Salamov A."/>
            <person name="Wisecaver J."/>
            <person name="Long T.M."/>
            <person name="Aerts A.L."/>
            <person name="Barry K."/>
            <person name="Choi C."/>
            <person name="Clum A."/>
            <person name="Coughlan A.Y."/>
            <person name="Deshpande S."/>
            <person name="Douglass A.P."/>
            <person name="Hanson S.J."/>
            <person name="Klenk H.-P."/>
            <person name="Labutti K."/>
            <person name="Lapidus A."/>
            <person name="Lindquist E."/>
            <person name="Lipzen A."/>
            <person name="Meier-Kolthoff J.P."/>
            <person name="Ohm R.A."/>
            <person name="Otillar R.P."/>
            <person name="Pangilinan J."/>
            <person name="Peng Y."/>
            <person name="Rokas A."/>
            <person name="Rosa C.A."/>
            <person name="Scheuner C."/>
            <person name="Sibirny A.A."/>
            <person name="Slot J.C."/>
            <person name="Stielow J.B."/>
            <person name="Sun H."/>
            <person name="Kurtzman C.P."/>
            <person name="Blackwell M."/>
            <person name="Grigoriev I.V."/>
            <person name="Jeffries T.W."/>
        </authorList>
    </citation>
    <scope>NUCLEOTIDE SEQUENCE [LARGE SCALE GENOMIC DNA]</scope>
    <source>
        <strain evidence="4">DSM 1968</strain>
    </source>
</reference>
<dbReference type="EMBL" id="KV454481">
    <property type="protein sequence ID" value="ODV60714.1"/>
    <property type="molecule type" value="Genomic_DNA"/>
</dbReference>
<dbReference type="PANTHER" id="PTHR46652:SF8">
    <property type="entry name" value="LEUCINE RICH REPEAT CONTAINING 23"/>
    <property type="match status" value="1"/>
</dbReference>
<dbReference type="SMART" id="SM00365">
    <property type="entry name" value="LRR_SD22"/>
    <property type="match status" value="12"/>
</dbReference>
<keyword evidence="1" id="KW-0433">Leucine-rich repeat</keyword>
<accession>A0A1D2VGC0</accession>
<dbReference type="PANTHER" id="PTHR46652">
    <property type="entry name" value="LEUCINE-RICH REPEAT AND IQ DOMAIN-CONTAINING PROTEIN 1-RELATED"/>
    <property type="match status" value="1"/>
</dbReference>
<dbReference type="InterPro" id="IPR025875">
    <property type="entry name" value="Leu-rich_rpt_4"/>
</dbReference>
<dbReference type="RefSeq" id="XP_020047021.1">
    <property type="nucleotide sequence ID" value="XM_020194829.1"/>
</dbReference>
<dbReference type="Pfam" id="PF13855">
    <property type="entry name" value="LRR_8"/>
    <property type="match status" value="1"/>
</dbReference>
<dbReference type="Proteomes" id="UP000095038">
    <property type="component" value="Unassembled WGS sequence"/>
</dbReference>
<dbReference type="Gene3D" id="3.80.10.10">
    <property type="entry name" value="Ribonuclease Inhibitor"/>
    <property type="match status" value="3"/>
</dbReference>
<dbReference type="PROSITE" id="PS51450">
    <property type="entry name" value="LRR"/>
    <property type="match status" value="10"/>
</dbReference>
<name>A0A1D2VGC0_9ASCO</name>
<keyword evidence="2" id="KW-0677">Repeat</keyword>
<evidence type="ECO:0000256" key="2">
    <source>
        <dbReference type="ARBA" id="ARBA00022737"/>
    </source>
</evidence>
<dbReference type="OrthoDB" id="4019115at2759"/>
<keyword evidence="4" id="KW-1185">Reference proteome</keyword>
<organism evidence="3 4">
    <name type="scientific">Ascoidea rubescens DSM 1968</name>
    <dbReference type="NCBI Taxonomy" id="1344418"/>
    <lineage>
        <taxon>Eukaryota</taxon>
        <taxon>Fungi</taxon>
        <taxon>Dikarya</taxon>
        <taxon>Ascomycota</taxon>
        <taxon>Saccharomycotina</taxon>
        <taxon>Saccharomycetes</taxon>
        <taxon>Ascoideaceae</taxon>
        <taxon>Ascoidea</taxon>
    </lineage>
</organism>